<evidence type="ECO:0000256" key="1">
    <source>
        <dbReference type="HAMAP-Rule" id="MF_02088"/>
    </source>
</evidence>
<dbReference type="EMBL" id="CP011125">
    <property type="protein sequence ID" value="AKF06536.1"/>
    <property type="molecule type" value="Genomic_DNA"/>
</dbReference>
<keyword evidence="1" id="KW-1003">Cell membrane</keyword>
<accession>A0A0F6W3L3</accession>
<keyword evidence="1" id="KW-0813">Transport</keyword>
<keyword evidence="1" id="KW-1133">Transmembrane helix</keyword>
<keyword evidence="1" id="KW-0472">Membrane</keyword>
<keyword evidence="3" id="KW-1185">Reference proteome</keyword>
<feature type="transmembrane region" description="Helical" evidence="1">
    <location>
        <begin position="144"/>
        <end position="171"/>
    </location>
</feature>
<dbReference type="InterPro" id="IPR003744">
    <property type="entry name" value="YhhQ"/>
</dbReference>
<gene>
    <name evidence="2" type="ORF">DB32_003685</name>
</gene>
<feature type="transmembrane region" description="Helical" evidence="1">
    <location>
        <begin position="177"/>
        <end position="202"/>
    </location>
</feature>
<dbReference type="GO" id="GO:0022857">
    <property type="term" value="F:transmembrane transporter activity"/>
    <property type="evidence" value="ECO:0007669"/>
    <property type="project" value="UniProtKB-UniRule"/>
</dbReference>
<dbReference type="RefSeq" id="WP_053233699.1">
    <property type="nucleotide sequence ID" value="NZ_CP011125.1"/>
</dbReference>
<evidence type="ECO:0000313" key="2">
    <source>
        <dbReference type="EMBL" id="AKF06536.1"/>
    </source>
</evidence>
<dbReference type="GO" id="GO:0005886">
    <property type="term" value="C:plasma membrane"/>
    <property type="evidence" value="ECO:0007669"/>
    <property type="project" value="UniProtKB-SubCell"/>
</dbReference>
<dbReference type="PANTHER" id="PTHR34300:SF2">
    <property type="entry name" value="QUEUOSINE PRECURSOR TRANSPORTER-RELATED"/>
    <property type="match status" value="1"/>
</dbReference>
<reference evidence="2 3" key="1">
    <citation type="submission" date="2015-03" db="EMBL/GenBank/DDBJ databases">
        <title>Genome assembly of Sandaracinus amylolyticus DSM 53668.</title>
        <authorList>
            <person name="Sharma G."/>
            <person name="Subramanian S."/>
        </authorList>
    </citation>
    <scope>NUCLEOTIDE SEQUENCE [LARGE SCALE GENOMIC DNA]</scope>
    <source>
        <strain evidence="2 3">DSM 53668</strain>
    </source>
</reference>
<keyword evidence="1" id="KW-0812">Transmembrane</keyword>
<comment type="subcellular location">
    <subcellularLocation>
        <location evidence="1">Cell membrane</location>
        <topology evidence="1">Multi-pass membrane protein</topology>
    </subcellularLocation>
</comment>
<dbReference type="OrthoDB" id="7065604at2"/>
<dbReference type="PANTHER" id="PTHR34300">
    <property type="entry name" value="QUEUOSINE PRECURSOR TRANSPORTER-RELATED"/>
    <property type="match status" value="1"/>
</dbReference>
<feature type="transmembrane region" description="Helical" evidence="1">
    <location>
        <begin position="35"/>
        <end position="54"/>
    </location>
</feature>
<comment type="similarity">
    <text evidence="1">Belongs to the vitamin uptake transporter (VUT/ECF) (TC 2.A.88) family. Q precursor transporter subfamily.</text>
</comment>
<proteinExistence type="inferred from homology"/>
<feature type="transmembrane region" description="Helical" evidence="1">
    <location>
        <begin position="66"/>
        <end position="85"/>
    </location>
</feature>
<dbReference type="STRING" id="927083.DB32_003685"/>
<dbReference type="HAMAP" id="MF_02088">
    <property type="entry name" value="Q_prec_transport"/>
    <property type="match status" value="1"/>
</dbReference>
<organism evidence="2 3">
    <name type="scientific">Sandaracinus amylolyticus</name>
    <dbReference type="NCBI Taxonomy" id="927083"/>
    <lineage>
        <taxon>Bacteria</taxon>
        <taxon>Pseudomonadati</taxon>
        <taxon>Myxococcota</taxon>
        <taxon>Polyangia</taxon>
        <taxon>Polyangiales</taxon>
        <taxon>Sandaracinaceae</taxon>
        <taxon>Sandaracinus</taxon>
    </lineage>
</organism>
<dbReference type="KEGG" id="samy:DB32_003685"/>
<evidence type="ECO:0000313" key="3">
    <source>
        <dbReference type="Proteomes" id="UP000034883"/>
    </source>
</evidence>
<feature type="transmembrane region" description="Helical" evidence="1">
    <location>
        <begin position="105"/>
        <end position="123"/>
    </location>
</feature>
<name>A0A0F6W3L3_9BACT</name>
<comment type="function">
    <text evidence="1">Involved in the import of queuosine (Q) precursors, required for Q precursor salvage.</text>
</comment>
<sequence length="228" mass="24988">MLRFSTRHQLFLVLVALFVTCLLVADIVAGKYFQVGALEMSVGTVTFPIAFLLTDIVNEYYGRPGARMMTGIGMAMLVVAFSLIYMSRTLPVSDGSPVGQEPFDAVFGISMRLFVASLVAYLISQIVDIHAFHFVKGITESKHLWLRAIGSTAVSQVVDTFVVTFGCLAGLRSTSDILVIFGTSYLYKIIVAVMLTPLVYVAHDLITRRMGIEPAPHDERELAAMPAE</sequence>
<dbReference type="Pfam" id="PF02592">
    <property type="entry name" value="Vut_1"/>
    <property type="match status" value="1"/>
</dbReference>
<dbReference type="NCBIfam" id="TIGR00697">
    <property type="entry name" value="queuosine precursor transporter"/>
    <property type="match status" value="1"/>
</dbReference>
<protein>
    <recommendedName>
        <fullName evidence="1">Probable queuosine precursor transporter</fullName>
        <shortName evidence="1">Q precursor transporter</shortName>
    </recommendedName>
</protein>
<dbReference type="Proteomes" id="UP000034883">
    <property type="component" value="Chromosome"/>
</dbReference>
<dbReference type="AlphaFoldDB" id="A0A0F6W3L3"/>